<dbReference type="Pfam" id="PF00072">
    <property type="entry name" value="Response_reg"/>
    <property type="match status" value="1"/>
</dbReference>
<dbReference type="Gene3D" id="3.40.50.2300">
    <property type="match status" value="1"/>
</dbReference>
<keyword evidence="4" id="KW-1185">Reference proteome</keyword>
<dbReference type="PANTHER" id="PTHR44520:SF2">
    <property type="entry name" value="RESPONSE REGULATOR RCP1"/>
    <property type="match status" value="1"/>
</dbReference>
<accession>A0A9X1KPA0</accession>
<sequence>MAGQKNIAHKILIVDDDQDDRGFLADALLEIDPCIEIFELEDGISLMSSLLDNAEIPDIIFLDINMPGKDGLQCLKEIKMQDGDLKRVKIIMLSTSSDPEDIETAHEFGASFYAVKPSSFDVMKLFLTEVMNMDWSLENRRQFRLI</sequence>
<dbReference type="InterPro" id="IPR011006">
    <property type="entry name" value="CheY-like_superfamily"/>
</dbReference>
<evidence type="ECO:0000256" key="1">
    <source>
        <dbReference type="PROSITE-ProRule" id="PRU00169"/>
    </source>
</evidence>
<dbReference type="PROSITE" id="PS50110">
    <property type="entry name" value="RESPONSE_REGULATORY"/>
    <property type="match status" value="1"/>
</dbReference>
<evidence type="ECO:0000259" key="2">
    <source>
        <dbReference type="PROSITE" id="PS50110"/>
    </source>
</evidence>
<feature type="modified residue" description="4-aspartylphosphate" evidence="1">
    <location>
        <position position="63"/>
    </location>
</feature>
<dbReference type="PANTHER" id="PTHR44520">
    <property type="entry name" value="RESPONSE REGULATOR RCP1-RELATED"/>
    <property type="match status" value="1"/>
</dbReference>
<dbReference type="RefSeq" id="WP_223704955.1">
    <property type="nucleotide sequence ID" value="NZ_JAINUY010000001.1"/>
</dbReference>
<protein>
    <submittedName>
        <fullName evidence="3">Response regulator</fullName>
    </submittedName>
</protein>
<dbReference type="Proteomes" id="UP001139366">
    <property type="component" value="Unassembled WGS sequence"/>
</dbReference>
<keyword evidence="1" id="KW-0597">Phosphoprotein</keyword>
<gene>
    <name evidence="3" type="ORF">K6T82_05640</name>
</gene>
<evidence type="ECO:0000313" key="4">
    <source>
        <dbReference type="Proteomes" id="UP001139366"/>
    </source>
</evidence>
<organism evidence="3 4">
    <name type="scientific">Flavobacterium potami</name>
    <dbReference type="NCBI Taxonomy" id="2872310"/>
    <lineage>
        <taxon>Bacteria</taxon>
        <taxon>Pseudomonadati</taxon>
        <taxon>Bacteroidota</taxon>
        <taxon>Flavobacteriia</taxon>
        <taxon>Flavobacteriales</taxon>
        <taxon>Flavobacteriaceae</taxon>
        <taxon>Flavobacterium</taxon>
    </lineage>
</organism>
<dbReference type="InterPro" id="IPR001789">
    <property type="entry name" value="Sig_transdc_resp-reg_receiver"/>
</dbReference>
<dbReference type="GO" id="GO:0000160">
    <property type="term" value="P:phosphorelay signal transduction system"/>
    <property type="evidence" value="ECO:0007669"/>
    <property type="project" value="InterPro"/>
</dbReference>
<dbReference type="SMART" id="SM00448">
    <property type="entry name" value="REC"/>
    <property type="match status" value="1"/>
</dbReference>
<dbReference type="SUPFAM" id="SSF52172">
    <property type="entry name" value="CheY-like"/>
    <property type="match status" value="1"/>
</dbReference>
<reference evidence="3 4" key="1">
    <citation type="journal article" date="2023" name="Antonie Van Leeuwenhoek">
        <title>Flavobacterium potami sp. nov., a multi-metal resistance genes harbouring bacterium isolated from shallow river silt.</title>
        <authorList>
            <person name="Li S."/>
            <person name="Mao S."/>
            <person name="Mu W."/>
            <person name="Guo B."/>
            <person name="Li C."/>
            <person name="Zhu Q."/>
            <person name="Hou X."/>
            <person name="Zhao Y."/>
            <person name="Wei S."/>
            <person name="Liu H."/>
            <person name="Liu A."/>
        </authorList>
    </citation>
    <scope>NUCLEOTIDE SEQUENCE [LARGE SCALE GENOMIC DNA]</scope>
    <source>
        <strain evidence="3 4">17A</strain>
    </source>
</reference>
<feature type="domain" description="Response regulatory" evidence="2">
    <location>
        <begin position="10"/>
        <end position="131"/>
    </location>
</feature>
<proteinExistence type="predicted"/>
<dbReference type="EMBL" id="JAINUY010000001">
    <property type="protein sequence ID" value="MBZ4034239.1"/>
    <property type="molecule type" value="Genomic_DNA"/>
</dbReference>
<name>A0A9X1KPA0_9FLAO</name>
<dbReference type="InterPro" id="IPR052893">
    <property type="entry name" value="TCS_response_regulator"/>
</dbReference>
<comment type="caution">
    <text evidence="3">The sequence shown here is derived from an EMBL/GenBank/DDBJ whole genome shotgun (WGS) entry which is preliminary data.</text>
</comment>
<dbReference type="AlphaFoldDB" id="A0A9X1KPA0"/>
<evidence type="ECO:0000313" key="3">
    <source>
        <dbReference type="EMBL" id="MBZ4034239.1"/>
    </source>
</evidence>